<evidence type="ECO:0008006" key="3">
    <source>
        <dbReference type="Google" id="ProtNLM"/>
    </source>
</evidence>
<accession>A0ABU0C5I8</accession>
<keyword evidence="2" id="KW-1185">Reference proteome</keyword>
<dbReference type="RefSeq" id="WP_307153688.1">
    <property type="nucleotide sequence ID" value="NZ_JAUSUK010000001.1"/>
</dbReference>
<dbReference type="EMBL" id="JAUSUK010000001">
    <property type="protein sequence ID" value="MDQ0325502.1"/>
    <property type="molecule type" value="Genomic_DNA"/>
</dbReference>
<protein>
    <recommendedName>
        <fullName evidence="3">DUF1150 domain-containing protein</fullName>
    </recommendedName>
</protein>
<dbReference type="InterPro" id="IPR009531">
    <property type="entry name" value="DUF1150"/>
</dbReference>
<organism evidence="1 2">
    <name type="scientific">Rhodopseudomonas julia</name>
    <dbReference type="NCBI Taxonomy" id="200617"/>
    <lineage>
        <taxon>Bacteria</taxon>
        <taxon>Pseudomonadati</taxon>
        <taxon>Pseudomonadota</taxon>
        <taxon>Alphaproteobacteria</taxon>
        <taxon>Hyphomicrobiales</taxon>
        <taxon>Nitrobacteraceae</taxon>
        <taxon>Rhodopseudomonas</taxon>
    </lineage>
</organism>
<reference evidence="1 2" key="1">
    <citation type="submission" date="2023-07" db="EMBL/GenBank/DDBJ databases">
        <title>Genomic Encyclopedia of Type Strains, Phase IV (KMG-IV): sequencing the most valuable type-strain genomes for metagenomic binning, comparative biology and taxonomic classification.</title>
        <authorList>
            <person name="Goeker M."/>
        </authorList>
    </citation>
    <scope>NUCLEOTIDE SEQUENCE [LARGE SCALE GENOMIC DNA]</scope>
    <source>
        <strain evidence="1 2">DSM 11549</strain>
    </source>
</reference>
<dbReference type="Pfam" id="PF06620">
    <property type="entry name" value="DUF1150"/>
    <property type="match status" value="1"/>
</dbReference>
<evidence type="ECO:0000313" key="2">
    <source>
        <dbReference type="Proteomes" id="UP001230253"/>
    </source>
</evidence>
<proteinExistence type="predicted"/>
<sequence length="84" mass="8807">MTDCEQHKANTAAFAQFGGGEIAYVRPVKSDDVASLFPSAPELAPGLELWALLTADGTPILLTDSRAAALANARSNDLEPLSVH</sequence>
<dbReference type="Proteomes" id="UP001230253">
    <property type="component" value="Unassembled WGS sequence"/>
</dbReference>
<gene>
    <name evidence="1" type="ORF">J2R99_001351</name>
</gene>
<name>A0ABU0C5I8_9BRAD</name>
<evidence type="ECO:0000313" key="1">
    <source>
        <dbReference type="EMBL" id="MDQ0325502.1"/>
    </source>
</evidence>
<comment type="caution">
    <text evidence="1">The sequence shown here is derived from an EMBL/GenBank/DDBJ whole genome shotgun (WGS) entry which is preliminary data.</text>
</comment>